<organism evidence="3 4">
    <name type="scientific">Panagrellus redivivus</name>
    <name type="common">Microworm</name>
    <dbReference type="NCBI Taxonomy" id="6233"/>
    <lineage>
        <taxon>Eukaryota</taxon>
        <taxon>Metazoa</taxon>
        <taxon>Ecdysozoa</taxon>
        <taxon>Nematoda</taxon>
        <taxon>Chromadorea</taxon>
        <taxon>Rhabditida</taxon>
        <taxon>Tylenchina</taxon>
        <taxon>Panagrolaimomorpha</taxon>
        <taxon>Panagrolaimoidea</taxon>
        <taxon>Panagrolaimidae</taxon>
        <taxon>Panagrellus</taxon>
    </lineage>
</organism>
<sequence length="128" mass="14099">MLLRVALIFCAFTLFFTVCNTSQLWCQQGGGKHDWGPAECDNAKECYKYECFDGQSPFLTRGCGVPQSTATGLANESCFQAIGVCQYLGGTGHCDICSDKHMCNSTSTFTINWSIYLMLSISLLYILS</sequence>
<keyword evidence="2" id="KW-0732">Signal</keyword>
<evidence type="ECO:0000313" key="3">
    <source>
        <dbReference type="Proteomes" id="UP000492821"/>
    </source>
</evidence>
<feature type="chain" id="PRO_5028904090" evidence="2">
    <location>
        <begin position="22"/>
        <end position="128"/>
    </location>
</feature>
<evidence type="ECO:0000256" key="2">
    <source>
        <dbReference type="SAM" id="SignalP"/>
    </source>
</evidence>
<keyword evidence="1" id="KW-0812">Transmembrane</keyword>
<feature type="transmembrane region" description="Helical" evidence="1">
    <location>
        <begin position="109"/>
        <end position="127"/>
    </location>
</feature>
<evidence type="ECO:0000313" key="4">
    <source>
        <dbReference type="WBParaSite" id="Pan_g14829.t1"/>
    </source>
</evidence>
<dbReference type="AlphaFoldDB" id="A0A7E4V0N3"/>
<accession>A0A7E4V0N3</accession>
<name>A0A7E4V0N3_PANRE</name>
<proteinExistence type="predicted"/>
<keyword evidence="1" id="KW-1133">Transmembrane helix</keyword>
<reference evidence="4" key="2">
    <citation type="submission" date="2020-10" db="UniProtKB">
        <authorList>
            <consortium name="WormBaseParasite"/>
        </authorList>
    </citation>
    <scope>IDENTIFICATION</scope>
</reference>
<keyword evidence="3" id="KW-1185">Reference proteome</keyword>
<dbReference type="Proteomes" id="UP000492821">
    <property type="component" value="Unassembled WGS sequence"/>
</dbReference>
<protein>
    <submittedName>
        <fullName evidence="4">Secreted protein</fullName>
    </submittedName>
</protein>
<feature type="signal peptide" evidence="2">
    <location>
        <begin position="1"/>
        <end position="21"/>
    </location>
</feature>
<keyword evidence="1" id="KW-0472">Membrane</keyword>
<reference evidence="3" key="1">
    <citation type="journal article" date="2013" name="Genetics">
        <title>The draft genome and transcriptome of Panagrellus redivivus are shaped by the harsh demands of a free-living lifestyle.</title>
        <authorList>
            <person name="Srinivasan J."/>
            <person name="Dillman A.R."/>
            <person name="Macchietto M.G."/>
            <person name="Heikkinen L."/>
            <person name="Lakso M."/>
            <person name="Fracchia K.M."/>
            <person name="Antoshechkin I."/>
            <person name="Mortazavi A."/>
            <person name="Wong G."/>
            <person name="Sternberg P.W."/>
        </authorList>
    </citation>
    <scope>NUCLEOTIDE SEQUENCE [LARGE SCALE GENOMIC DNA]</scope>
    <source>
        <strain evidence="3">MT8872</strain>
    </source>
</reference>
<dbReference type="WBParaSite" id="Pan_g14829.t1">
    <property type="protein sequence ID" value="Pan_g14829.t1"/>
    <property type="gene ID" value="Pan_g14829"/>
</dbReference>
<evidence type="ECO:0000256" key="1">
    <source>
        <dbReference type="SAM" id="Phobius"/>
    </source>
</evidence>